<keyword evidence="2" id="KW-0805">Transcription regulation</keyword>
<evidence type="ECO:0000256" key="2">
    <source>
        <dbReference type="ARBA" id="ARBA00023015"/>
    </source>
</evidence>
<feature type="domain" description="HTH merR-type" evidence="5">
    <location>
        <begin position="14"/>
        <end position="79"/>
    </location>
</feature>
<dbReference type="GO" id="GO:0003700">
    <property type="term" value="F:DNA-binding transcription factor activity"/>
    <property type="evidence" value="ECO:0007669"/>
    <property type="project" value="InterPro"/>
</dbReference>
<dbReference type="PANTHER" id="PTHR30204:SF69">
    <property type="entry name" value="MERR-FAMILY TRANSCRIPTIONAL REGULATOR"/>
    <property type="match status" value="1"/>
</dbReference>
<keyword evidence="1" id="KW-0678">Repressor</keyword>
<keyword evidence="3" id="KW-0238">DNA-binding</keyword>
<dbReference type="SUPFAM" id="SSF46955">
    <property type="entry name" value="Putative DNA-binding domain"/>
    <property type="match status" value="1"/>
</dbReference>
<reference evidence="6 7" key="1">
    <citation type="submission" date="2019-03" db="EMBL/GenBank/DDBJ databases">
        <title>Three New Species of Nocardioides, Nocardioides euryhalodurans sp. nov., Nocardioides seonyuensis sp. nov. and Nocardioides eburneoflavus sp. nov. Iolated from Soil.</title>
        <authorList>
            <person name="Roh S.G."/>
            <person name="Lee C."/>
            <person name="Kim M.-K."/>
            <person name="Kim S.B."/>
        </authorList>
    </citation>
    <scope>NUCLEOTIDE SEQUENCE [LARGE SCALE GENOMIC DNA]</scope>
    <source>
        <strain evidence="6 7">MMS17-SY207-3</strain>
    </source>
</reference>
<dbReference type="PROSITE" id="PS00552">
    <property type="entry name" value="HTH_MERR_1"/>
    <property type="match status" value="1"/>
</dbReference>
<proteinExistence type="predicted"/>
<dbReference type="EMBL" id="CP038436">
    <property type="protein sequence ID" value="QBX57299.1"/>
    <property type="molecule type" value="Genomic_DNA"/>
</dbReference>
<evidence type="ECO:0000256" key="4">
    <source>
        <dbReference type="ARBA" id="ARBA00023163"/>
    </source>
</evidence>
<dbReference type="InterPro" id="IPR047057">
    <property type="entry name" value="MerR_fam"/>
</dbReference>
<dbReference type="PRINTS" id="PR00040">
    <property type="entry name" value="HTHMERR"/>
</dbReference>
<gene>
    <name evidence="6" type="ORF">EXE58_18950</name>
</gene>
<dbReference type="PROSITE" id="PS50937">
    <property type="entry name" value="HTH_MERR_2"/>
    <property type="match status" value="1"/>
</dbReference>
<accession>A0A4P7IIP6</accession>
<evidence type="ECO:0000256" key="1">
    <source>
        <dbReference type="ARBA" id="ARBA00022491"/>
    </source>
</evidence>
<dbReference type="GO" id="GO:0003677">
    <property type="term" value="F:DNA binding"/>
    <property type="evidence" value="ECO:0007669"/>
    <property type="project" value="UniProtKB-KW"/>
</dbReference>
<protein>
    <submittedName>
        <fullName evidence="6">MerR family transcriptional regulator</fullName>
    </submittedName>
</protein>
<dbReference type="RefSeq" id="WP_135269284.1">
    <property type="nucleotide sequence ID" value="NZ_CP038436.1"/>
</dbReference>
<dbReference type="SMART" id="SM00422">
    <property type="entry name" value="HTH_MERR"/>
    <property type="match status" value="1"/>
</dbReference>
<evidence type="ECO:0000313" key="6">
    <source>
        <dbReference type="EMBL" id="QBX57299.1"/>
    </source>
</evidence>
<evidence type="ECO:0000259" key="5">
    <source>
        <dbReference type="PROSITE" id="PS50937"/>
    </source>
</evidence>
<dbReference type="Pfam" id="PF13411">
    <property type="entry name" value="MerR_1"/>
    <property type="match status" value="1"/>
</dbReference>
<dbReference type="OrthoDB" id="9802039at2"/>
<dbReference type="InterPro" id="IPR000551">
    <property type="entry name" value="MerR-type_HTH_dom"/>
</dbReference>
<evidence type="ECO:0000313" key="7">
    <source>
        <dbReference type="Proteomes" id="UP000294853"/>
    </source>
</evidence>
<evidence type="ECO:0000256" key="3">
    <source>
        <dbReference type="ARBA" id="ARBA00023125"/>
    </source>
</evidence>
<dbReference type="PANTHER" id="PTHR30204">
    <property type="entry name" value="REDOX-CYCLING DRUG-SENSING TRANSCRIPTIONAL ACTIVATOR SOXR"/>
    <property type="match status" value="1"/>
</dbReference>
<dbReference type="InterPro" id="IPR009061">
    <property type="entry name" value="DNA-bd_dom_put_sf"/>
</dbReference>
<name>A0A4P7IIP6_9ACTN</name>
<dbReference type="KEGG" id="nsn:EXE58_18950"/>
<dbReference type="AlphaFoldDB" id="A0A4P7IIP6"/>
<sequence length="159" mass="17128">MTTDGGAPAGLRRGQVAAAADVNIETLRYYERRGLLAEPNRSPGGHRLYPSEAVTVLRVIKAAQRLGFTLDEVADLLELGRHRHGKLVDAGLQQRAREKLVEVEERIADLVTIRDNLSAAIDAGCDDLVACASEECCPIPFTAITIHPDSRAASVEEGS</sequence>
<organism evidence="6 7">
    <name type="scientific">Nocardioides seonyuensis</name>
    <dbReference type="NCBI Taxonomy" id="2518371"/>
    <lineage>
        <taxon>Bacteria</taxon>
        <taxon>Bacillati</taxon>
        <taxon>Actinomycetota</taxon>
        <taxon>Actinomycetes</taxon>
        <taxon>Propionibacteriales</taxon>
        <taxon>Nocardioidaceae</taxon>
        <taxon>Nocardioides</taxon>
    </lineage>
</organism>
<dbReference type="Gene3D" id="1.10.1660.10">
    <property type="match status" value="1"/>
</dbReference>
<dbReference type="Proteomes" id="UP000294853">
    <property type="component" value="Chromosome"/>
</dbReference>
<keyword evidence="7" id="KW-1185">Reference proteome</keyword>
<keyword evidence="4" id="KW-0804">Transcription</keyword>